<proteinExistence type="predicted"/>
<dbReference type="GeneID" id="37118429"/>
<gene>
    <name evidence="1" type="ORF">BO94DRAFT_598392</name>
</gene>
<evidence type="ECO:0000313" key="1">
    <source>
        <dbReference type="EMBL" id="PWY84586.1"/>
    </source>
</evidence>
<name>A0A317WDP2_9EURO</name>
<dbReference type="AlphaFoldDB" id="A0A317WDP2"/>
<organism evidence="1 2">
    <name type="scientific">Aspergillus sclerotioniger CBS 115572</name>
    <dbReference type="NCBI Taxonomy" id="1450535"/>
    <lineage>
        <taxon>Eukaryota</taxon>
        <taxon>Fungi</taxon>
        <taxon>Dikarya</taxon>
        <taxon>Ascomycota</taxon>
        <taxon>Pezizomycotina</taxon>
        <taxon>Eurotiomycetes</taxon>
        <taxon>Eurotiomycetidae</taxon>
        <taxon>Eurotiales</taxon>
        <taxon>Aspergillaceae</taxon>
        <taxon>Aspergillus</taxon>
        <taxon>Aspergillus subgen. Circumdati</taxon>
    </lineage>
</organism>
<dbReference type="EMBL" id="MSFK01000017">
    <property type="protein sequence ID" value="PWY84586.1"/>
    <property type="molecule type" value="Genomic_DNA"/>
</dbReference>
<dbReference type="Proteomes" id="UP000246702">
    <property type="component" value="Unassembled WGS sequence"/>
</dbReference>
<comment type="caution">
    <text evidence="1">The sequence shown here is derived from an EMBL/GenBank/DDBJ whole genome shotgun (WGS) entry which is preliminary data.</text>
</comment>
<sequence length="155" mass="16845">MTNEQKHANQAFILYGIHLDYGAWIGWELGLGIGQWPYLGWVGLGITDVIYMHQRGEKEDSMDARSSAGFGLGGYAGQMAINRSEDFLRRAPYGWTCTWSVLAARYTLGHDTKTGPGQTGTNGKGEGKNMDGGLDFGIIRFSSLSNCVGSLVGCR</sequence>
<accession>A0A317WDP2</accession>
<evidence type="ECO:0000313" key="2">
    <source>
        <dbReference type="Proteomes" id="UP000246702"/>
    </source>
</evidence>
<keyword evidence="2" id="KW-1185">Reference proteome</keyword>
<dbReference type="RefSeq" id="XP_025466511.1">
    <property type="nucleotide sequence ID" value="XM_025616286.1"/>
</dbReference>
<protein>
    <submittedName>
        <fullName evidence="1">Uncharacterized protein</fullName>
    </submittedName>
</protein>
<reference evidence="1 2" key="1">
    <citation type="submission" date="2016-12" db="EMBL/GenBank/DDBJ databases">
        <title>The genomes of Aspergillus section Nigri reveals drivers in fungal speciation.</title>
        <authorList>
            <consortium name="DOE Joint Genome Institute"/>
            <person name="Vesth T.C."/>
            <person name="Nybo J."/>
            <person name="Theobald S."/>
            <person name="Brandl J."/>
            <person name="Frisvad J.C."/>
            <person name="Nielsen K.F."/>
            <person name="Lyhne E.K."/>
            <person name="Kogle M.E."/>
            <person name="Kuo A."/>
            <person name="Riley R."/>
            <person name="Clum A."/>
            <person name="Nolan M."/>
            <person name="Lipzen A."/>
            <person name="Salamov A."/>
            <person name="Henrissat B."/>
            <person name="Wiebenga A."/>
            <person name="De Vries R.P."/>
            <person name="Grigoriev I.V."/>
            <person name="Mortensen U.H."/>
            <person name="Andersen M.R."/>
            <person name="Baker S.E."/>
        </authorList>
    </citation>
    <scope>NUCLEOTIDE SEQUENCE [LARGE SCALE GENOMIC DNA]</scope>
    <source>
        <strain evidence="1 2">CBS 115572</strain>
    </source>
</reference>